<organism evidence="2 3">
    <name type="scientific">Lujinxingia vulgaris</name>
    <dbReference type="NCBI Taxonomy" id="2600176"/>
    <lineage>
        <taxon>Bacteria</taxon>
        <taxon>Deltaproteobacteria</taxon>
        <taxon>Bradymonadales</taxon>
        <taxon>Lujinxingiaceae</taxon>
        <taxon>Lujinxingia</taxon>
    </lineage>
</organism>
<name>A0A5C6X5Z3_9DELT</name>
<sequence>MPHRHAGPVIALLAFAALLSSTGCDGAPSTGADDTIRELEARARQRAPQVEVSMGYLHHHGDDWPQGDVRIEGPEGQEATLTRLLVVTSAVELHLCAPTNTLGAALYDLFLPTAHAHVPSSATRQGTPYVEDLLGPARATRMVGGIAPPPGDYCEMHVLLTPADDDIINLTGVPTSELEGYTALVDGRWRPSEDAPWQDFRWTHRDVHLARTPLLNPKDGSAPLALNAPDASALLLLDKSLSLADLQHTRWSADGPDFTPVLRDLPDRIELYRFDRPPSP</sequence>
<dbReference type="RefSeq" id="WP_146974700.1">
    <property type="nucleotide sequence ID" value="NZ_VOSL01000052.1"/>
</dbReference>
<gene>
    <name evidence="2" type="ORF">FRC96_11805</name>
</gene>
<reference evidence="2 3" key="1">
    <citation type="submission" date="2019-08" db="EMBL/GenBank/DDBJ databases">
        <title>Bradymonadales sp. TMQ2.</title>
        <authorList>
            <person name="Liang Q."/>
        </authorList>
    </citation>
    <scope>NUCLEOTIDE SEQUENCE [LARGE SCALE GENOMIC DNA]</scope>
    <source>
        <strain evidence="2 3">TMQ2</strain>
    </source>
</reference>
<comment type="caution">
    <text evidence="2">The sequence shown here is derived from an EMBL/GenBank/DDBJ whole genome shotgun (WGS) entry which is preliminary data.</text>
</comment>
<proteinExistence type="predicted"/>
<keyword evidence="1" id="KW-0732">Signal</keyword>
<evidence type="ECO:0000256" key="1">
    <source>
        <dbReference type="SAM" id="SignalP"/>
    </source>
</evidence>
<accession>A0A5C6X5Z3</accession>
<dbReference type="AlphaFoldDB" id="A0A5C6X5Z3"/>
<dbReference type="PROSITE" id="PS51257">
    <property type="entry name" value="PROKAR_LIPOPROTEIN"/>
    <property type="match status" value="1"/>
</dbReference>
<dbReference type="EMBL" id="VOSL01000052">
    <property type="protein sequence ID" value="TXD35064.1"/>
    <property type="molecule type" value="Genomic_DNA"/>
</dbReference>
<evidence type="ECO:0000313" key="2">
    <source>
        <dbReference type="EMBL" id="TXD35064.1"/>
    </source>
</evidence>
<evidence type="ECO:0000313" key="3">
    <source>
        <dbReference type="Proteomes" id="UP000321046"/>
    </source>
</evidence>
<dbReference type="Proteomes" id="UP000321046">
    <property type="component" value="Unassembled WGS sequence"/>
</dbReference>
<feature type="signal peptide" evidence="1">
    <location>
        <begin position="1"/>
        <end position="26"/>
    </location>
</feature>
<feature type="chain" id="PRO_5022916618" description="Lipoprotein" evidence="1">
    <location>
        <begin position="27"/>
        <end position="280"/>
    </location>
</feature>
<protein>
    <recommendedName>
        <fullName evidence="4">Lipoprotein</fullName>
    </recommendedName>
</protein>
<evidence type="ECO:0008006" key="4">
    <source>
        <dbReference type="Google" id="ProtNLM"/>
    </source>
</evidence>
<dbReference type="OrthoDB" id="5496943at2"/>